<feature type="transmembrane region" description="Helical" evidence="11">
    <location>
        <begin position="12"/>
        <end position="30"/>
    </location>
</feature>
<evidence type="ECO:0000256" key="9">
    <source>
        <dbReference type="ARBA" id="ARBA00025439"/>
    </source>
</evidence>
<keyword evidence="3" id="KW-0813">Transport</keyword>
<proteinExistence type="predicted"/>
<feature type="transmembrane region" description="Helical" evidence="11">
    <location>
        <begin position="291"/>
        <end position="310"/>
    </location>
</feature>
<dbReference type="Pfam" id="PF02653">
    <property type="entry name" value="BPD_transp_2"/>
    <property type="match status" value="1"/>
</dbReference>
<feature type="transmembrane region" description="Helical" evidence="11">
    <location>
        <begin position="207"/>
        <end position="231"/>
    </location>
</feature>
<feature type="transmembrane region" description="Helical" evidence="11">
    <location>
        <begin position="36"/>
        <end position="58"/>
    </location>
</feature>
<evidence type="ECO:0000256" key="4">
    <source>
        <dbReference type="ARBA" id="ARBA00022475"/>
    </source>
</evidence>
<organism evidence="12 13">
    <name type="scientific">Mycetocola manganoxydans</name>
    <dbReference type="NCBI Taxonomy" id="699879"/>
    <lineage>
        <taxon>Bacteria</taxon>
        <taxon>Bacillati</taxon>
        <taxon>Actinomycetota</taxon>
        <taxon>Actinomycetes</taxon>
        <taxon>Micrococcales</taxon>
        <taxon>Microbacteriaceae</taxon>
        <taxon>Mycetocola</taxon>
    </lineage>
</organism>
<keyword evidence="5" id="KW-0997">Cell inner membrane</keyword>
<evidence type="ECO:0000313" key="12">
    <source>
        <dbReference type="EMBL" id="RLP69038.1"/>
    </source>
</evidence>
<dbReference type="InterPro" id="IPR001851">
    <property type="entry name" value="ABC_transp_permease"/>
</dbReference>
<keyword evidence="8 11" id="KW-0472">Membrane</keyword>
<comment type="caution">
    <text evidence="12">The sequence shown here is derived from an EMBL/GenBank/DDBJ whole genome shotgun (WGS) entry which is preliminary data.</text>
</comment>
<sequence length="339" mass="35076">MKAFLRQREFITIGGVVLLFVFVGLFHGSFIDPSNIARVLNSTVILALLGAGSAIVILTKNIDVSVGSTLALSGIVGAMLMRDGAPIWLAVMAVISIGAILGAINGIGVTYGHVPSIVMTLGTLAAYRGISFLVTGGYSIESLPAAYRQIGRVELLGLPVLVWATIALIGVIAILMARTKFGRSFYATGDNADGAYLVGISTNRFVILAYTLSGVFAALAALVFLAQVGSIGNQAGQGIEMRAIAAAVIGGVSLTGGVGTVTGAAFGALFISTATSSLSFLRIPGSWSDTVIGAILLIALFADSRVRALVSQKRLSARYAALDDVPRKNPELVESEVRS</sequence>
<evidence type="ECO:0000256" key="8">
    <source>
        <dbReference type="ARBA" id="ARBA00023136"/>
    </source>
</evidence>
<evidence type="ECO:0000256" key="11">
    <source>
        <dbReference type="SAM" id="Phobius"/>
    </source>
</evidence>
<keyword evidence="6 11" id="KW-0812">Transmembrane</keyword>
<keyword evidence="7 11" id="KW-1133">Transmembrane helix</keyword>
<comment type="subunit">
    <text evidence="2">The complex is composed of two ATP-binding proteins (LsrA), two transmembrane proteins (LsrC and LsrD) and a solute-binding protein (LsrB).</text>
</comment>
<keyword evidence="4" id="KW-1003">Cell membrane</keyword>
<dbReference type="AlphaFoldDB" id="A0A3L6ZMH8"/>
<accession>A0A3L6ZMH8</accession>
<comment type="subcellular location">
    <subcellularLocation>
        <location evidence="1">Cell membrane</location>
        <topology evidence="1">Multi-pass membrane protein</topology>
    </subcellularLocation>
</comment>
<comment type="function">
    <text evidence="9">Part of the ABC transporter complex LsrABCD involved in autoinducer 2 (AI-2) import. Probably responsible for the translocation of the substrate across the membrane.</text>
</comment>
<feature type="transmembrane region" description="Helical" evidence="11">
    <location>
        <begin position="243"/>
        <end position="271"/>
    </location>
</feature>
<dbReference type="Proteomes" id="UP000270299">
    <property type="component" value="Unassembled WGS sequence"/>
</dbReference>
<dbReference type="OrthoDB" id="3185552at2"/>
<evidence type="ECO:0000256" key="7">
    <source>
        <dbReference type="ARBA" id="ARBA00022989"/>
    </source>
</evidence>
<evidence type="ECO:0000256" key="6">
    <source>
        <dbReference type="ARBA" id="ARBA00022692"/>
    </source>
</evidence>
<dbReference type="GO" id="GO:0005886">
    <property type="term" value="C:plasma membrane"/>
    <property type="evidence" value="ECO:0007669"/>
    <property type="project" value="UniProtKB-SubCell"/>
</dbReference>
<dbReference type="EMBL" id="RCUV01000017">
    <property type="protein sequence ID" value="RLP69038.1"/>
    <property type="molecule type" value="Genomic_DNA"/>
</dbReference>
<dbReference type="CDD" id="cd06579">
    <property type="entry name" value="TM_PBP1_transp_AraH_like"/>
    <property type="match status" value="1"/>
</dbReference>
<evidence type="ECO:0000256" key="2">
    <source>
        <dbReference type="ARBA" id="ARBA00011262"/>
    </source>
</evidence>
<dbReference type="RefSeq" id="WP_121673626.1">
    <property type="nucleotide sequence ID" value="NZ_BMXM01000011.1"/>
</dbReference>
<evidence type="ECO:0000256" key="1">
    <source>
        <dbReference type="ARBA" id="ARBA00004651"/>
    </source>
</evidence>
<keyword evidence="13" id="KW-1185">Reference proteome</keyword>
<evidence type="ECO:0000256" key="5">
    <source>
        <dbReference type="ARBA" id="ARBA00022519"/>
    </source>
</evidence>
<dbReference type="GO" id="GO:0022857">
    <property type="term" value="F:transmembrane transporter activity"/>
    <property type="evidence" value="ECO:0007669"/>
    <property type="project" value="InterPro"/>
</dbReference>
<protein>
    <recommendedName>
        <fullName evidence="10">Autoinducer 2 import system permease protein LsrC</fullName>
    </recommendedName>
</protein>
<name>A0A3L6ZMH8_9MICO</name>
<feature type="transmembrane region" description="Helical" evidence="11">
    <location>
        <begin position="155"/>
        <end position="177"/>
    </location>
</feature>
<evidence type="ECO:0000313" key="13">
    <source>
        <dbReference type="Proteomes" id="UP000270299"/>
    </source>
</evidence>
<reference evidence="12 13" key="1">
    <citation type="submission" date="2018-10" db="EMBL/GenBank/DDBJ databases">
        <authorList>
            <person name="Li J."/>
        </authorList>
    </citation>
    <scope>NUCLEOTIDE SEQUENCE [LARGE SCALE GENOMIC DNA]</scope>
    <source>
        <strain evidence="12 13">CCTCC AB209002</strain>
    </source>
</reference>
<dbReference type="PANTHER" id="PTHR32196:SF29">
    <property type="entry name" value="AUTOINDUCER 2 IMPORT SYSTEM PERMEASE PROTEIN LSRC"/>
    <property type="match status" value="1"/>
</dbReference>
<evidence type="ECO:0000256" key="10">
    <source>
        <dbReference type="ARBA" id="ARBA00039382"/>
    </source>
</evidence>
<gene>
    <name evidence="12" type="ORF">D9V29_12325</name>
</gene>
<evidence type="ECO:0000256" key="3">
    <source>
        <dbReference type="ARBA" id="ARBA00022448"/>
    </source>
</evidence>
<dbReference type="PANTHER" id="PTHR32196">
    <property type="entry name" value="ABC TRANSPORTER PERMEASE PROTEIN YPHD-RELATED-RELATED"/>
    <property type="match status" value="1"/>
</dbReference>
<feature type="transmembrane region" description="Helical" evidence="11">
    <location>
        <begin position="87"/>
        <end position="108"/>
    </location>
</feature>